<comment type="caution">
    <text evidence="2">The sequence shown here is derived from an EMBL/GenBank/DDBJ whole genome shotgun (WGS) entry which is preliminary data.</text>
</comment>
<dbReference type="AlphaFoldDB" id="A0A086BPB1"/>
<evidence type="ECO:0000313" key="2">
    <source>
        <dbReference type="EMBL" id="KFF31775.1"/>
    </source>
</evidence>
<organism evidence="2 3">
    <name type="scientific">Bifidobacterium bombi DSM 19703</name>
    <dbReference type="NCBI Taxonomy" id="1341695"/>
    <lineage>
        <taxon>Bacteria</taxon>
        <taxon>Bacillati</taxon>
        <taxon>Actinomycetota</taxon>
        <taxon>Actinomycetes</taxon>
        <taxon>Bifidobacteriales</taxon>
        <taxon>Bifidobacteriaceae</taxon>
        <taxon>Bifidobacterium</taxon>
    </lineage>
</organism>
<gene>
    <name evidence="2" type="ORF">BBOMB_1174</name>
</gene>
<dbReference type="EMBL" id="ATLK01000001">
    <property type="protein sequence ID" value="KFF31775.1"/>
    <property type="molecule type" value="Genomic_DNA"/>
</dbReference>
<feature type="region of interest" description="Disordered" evidence="1">
    <location>
        <begin position="254"/>
        <end position="273"/>
    </location>
</feature>
<protein>
    <recommendedName>
        <fullName evidence="4">EcsC family protein</fullName>
    </recommendedName>
</protein>
<reference evidence="2 3" key="1">
    <citation type="journal article" date="2014" name="Appl. Environ. Microbiol.">
        <title>Genomic encyclopedia of type strains of the genus Bifidobacterium.</title>
        <authorList>
            <person name="Milani C."/>
            <person name="Lugli G.A."/>
            <person name="Duranti S."/>
            <person name="Turroni F."/>
            <person name="Bottacini F."/>
            <person name="Mangifesta M."/>
            <person name="Sanchez B."/>
            <person name="Viappiani A."/>
            <person name="Mancabelli L."/>
            <person name="Taminiau B."/>
            <person name="Delcenserie V."/>
            <person name="Barrangou R."/>
            <person name="Margolles A."/>
            <person name="van Sinderen D."/>
            <person name="Ventura M."/>
        </authorList>
    </citation>
    <scope>NUCLEOTIDE SEQUENCE [LARGE SCALE GENOMIC DNA]</scope>
    <source>
        <strain evidence="2 3">DSM 19703</strain>
    </source>
</reference>
<sequence length="287" mass="30690">MRRFDVRRLKDGARNVDFSRLLNQAAQLPGVGVDRSQFLRSALKGMAPKSQINQALAQTPVQAGVPKSVIEEAAKNAINEEAARTTALSVATGLPGGIAMVATVPADAAQYLGHMLRISQELAYLYSWPALFEAGEGQVDGGTKSVMTLFAGAMMGISAANLGIVKVANLISEQVVKTLPEQALTRGVVYPIVKKVADIIGAKMSERMFADSVSKVVPLVGAAVSGGLTWFSFKPMCTRLQRQLAFLQLANDGSSEEDSNEARRRVADRSGKAVDGHVDVWKKTYKG</sequence>
<accession>A0A086BPB1</accession>
<evidence type="ECO:0008006" key="4">
    <source>
        <dbReference type="Google" id="ProtNLM"/>
    </source>
</evidence>
<keyword evidence="3" id="KW-1185">Reference proteome</keyword>
<proteinExistence type="predicted"/>
<evidence type="ECO:0000313" key="3">
    <source>
        <dbReference type="Proteomes" id="UP000028730"/>
    </source>
</evidence>
<dbReference type="eggNOG" id="ENOG502ZBZ3">
    <property type="taxonomic scope" value="Bacteria"/>
</dbReference>
<feature type="compositionally biased region" description="Basic and acidic residues" evidence="1">
    <location>
        <begin position="260"/>
        <end position="273"/>
    </location>
</feature>
<evidence type="ECO:0000256" key="1">
    <source>
        <dbReference type="SAM" id="MobiDB-lite"/>
    </source>
</evidence>
<dbReference type="Proteomes" id="UP000028730">
    <property type="component" value="Unassembled WGS sequence"/>
</dbReference>
<name>A0A086BPB1_9BIFI</name>